<keyword evidence="2" id="KW-1185">Reference proteome</keyword>
<reference evidence="1 2" key="1">
    <citation type="journal article" date="2020" name="G3 (Bethesda)">
        <title>Improved Reference Genome for Cyclotella cryptica CCMP332, a Model for Cell Wall Morphogenesis, Salinity Adaptation, and Lipid Production in Diatoms (Bacillariophyta).</title>
        <authorList>
            <person name="Roberts W.R."/>
            <person name="Downey K.M."/>
            <person name="Ruck E.C."/>
            <person name="Traller J.C."/>
            <person name="Alverson A.J."/>
        </authorList>
    </citation>
    <scope>NUCLEOTIDE SEQUENCE [LARGE SCALE GENOMIC DNA]</scope>
    <source>
        <strain evidence="1 2">CCMP332</strain>
    </source>
</reference>
<accession>A0ABD3NRS9</accession>
<name>A0ABD3NRS9_9STRA</name>
<dbReference type="Proteomes" id="UP001516023">
    <property type="component" value="Unassembled WGS sequence"/>
</dbReference>
<proteinExistence type="predicted"/>
<dbReference type="EMBL" id="JABMIG020000441">
    <property type="protein sequence ID" value="KAL3778351.1"/>
    <property type="molecule type" value="Genomic_DNA"/>
</dbReference>
<gene>
    <name evidence="1" type="ORF">HJC23_013811</name>
</gene>
<dbReference type="AlphaFoldDB" id="A0ABD3NRS9"/>
<evidence type="ECO:0008006" key="3">
    <source>
        <dbReference type="Google" id="ProtNLM"/>
    </source>
</evidence>
<comment type="caution">
    <text evidence="1">The sequence shown here is derived from an EMBL/GenBank/DDBJ whole genome shotgun (WGS) entry which is preliminary data.</text>
</comment>
<organism evidence="1 2">
    <name type="scientific">Cyclotella cryptica</name>
    <dbReference type="NCBI Taxonomy" id="29204"/>
    <lineage>
        <taxon>Eukaryota</taxon>
        <taxon>Sar</taxon>
        <taxon>Stramenopiles</taxon>
        <taxon>Ochrophyta</taxon>
        <taxon>Bacillariophyta</taxon>
        <taxon>Coscinodiscophyceae</taxon>
        <taxon>Thalassiosirophycidae</taxon>
        <taxon>Stephanodiscales</taxon>
        <taxon>Stephanodiscaceae</taxon>
        <taxon>Cyclotella</taxon>
    </lineage>
</organism>
<evidence type="ECO:0000313" key="2">
    <source>
        <dbReference type="Proteomes" id="UP001516023"/>
    </source>
</evidence>
<sequence>MMMTRKHNREPMTITAIIPQHSSAMSTFDSVPSLHTFLSHVASLHRQDHRGDQCRVTPRKRQRQKLLLLQTHAEGVFWRGLLPLMSQRRHAIVALSILARHFQRFSWEYSAMSQNDEGEPGVPDSCPCEHVRDESNECHNANAVQDRDERERKITRHSFGSWFVISFHRNKLSKRHPNHKSHSRNNNNTPPNQFTILLLPPNPHPLTQNYTPNPSRLPPTTPHSTFSTRLIHYENNRLRLHTLSAYYSTLGGGYFLCRRLSVAKALARRQRFLAAWGGDEDTVWRCRINEGYCYFYAGRVKRGVRVVTGVLGEVLTRLMERGVEIGGGGWGGDVSNVSLLDRVNAKGNYDVVCQRLIIIKNMCLSALWFAEKMKEAQFKESLNGKENQGVSLTRDDFQRIRVVRDCGSRV</sequence>
<protein>
    <recommendedName>
        <fullName evidence="3">LAGLIDADG homing endonuclease</fullName>
    </recommendedName>
</protein>
<evidence type="ECO:0000313" key="1">
    <source>
        <dbReference type="EMBL" id="KAL3778351.1"/>
    </source>
</evidence>